<dbReference type="Proteomes" id="UP000613177">
    <property type="component" value="Unassembled WGS sequence"/>
</dbReference>
<reference evidence="1" key="1">
    <citation type="submission" date="2021-01" db="EMBL/GenBank/DDBJ databases">
        <title>Metabolic potential, ecology and presence of endohyphal bacteria is reflected in genomic diversity of Mucoromycotina.</title>
        <authorList>
            <person name="Muszewska A."/>
            <person name="Okrasinska A."/>
            <person name="Steczkiewicz K."/>
            <person name="Drgas O."/>
            <person name="Orlowska M."/>
            <person name="Perlinska-Lenart U."/>
            <person name="Aleksandrzak-Piekarczyk T."/>
            <person name="Szatraj K."/>
            <person name="Zielenkiewicz U."/>
            <person name="Pilsyk S."/>
            <person name="Malc E."/>
            <person name="Mieczkowski P."/>
            <person name="Kruszewska J.S."/>
            <person name="Biernat P."/>
            <person name="Pawlowska J."/>
        </authorList>
    </citation>
    <scope>NUCLEOTIDE SEQUENCE</scope>
    <source>
        <strain evidence="1">WA0000018081</strain>
    </source>
</reference>
<dbReference type="AlphaFoldDB" id="A0A8H7SWY1"/>
<evidence type="ECO:0000313" key="1">
    <source>
        <dbReference type="EMBL" id="KAG2237064.1"/>
    </source>
</evidence>
<protein>
    <submittedName>
        <fullName evidence="1">Uncharacterized protein</fullName>
    </submittedName>
</protein>
<organism evidence="1 2">
    <name type="scientific">Thamnidium elegans</name>
    <dbReference type="NCBI Taxonomy" id="101142"/>
    <lineage>
        <taxon>Eukaryota</taxon>
        <taxon>Fungi</taxon>
        <taxon>Fungi incertae sedis</taxon>
        <taxon>Mucoromycota</taxon>
        <taxon>Mucoromycotina</taxon>
        <taxon>Mucoromycetes</taxon>
        <taxon>Mucorales</taxon>
        <taxon>Mucorineae</taxon>
        <taxon>Mucoraceae</taxon>
        <taxon>Thamnidium</taxon>
    </lineage>
</organism>
<comment type="caution">
    <text evidence="1">The sequence shown here is derived from an EMBL/GenBank/DDBJ whole genome shotgun (WGS) entry which is preliminary data.</text>
</comment>
<dbReference type="EMBL" id="JAEPRE010000010">
    <property type="protein sequence ID" value="KAG2237064.1"/>
    <property type="molecule type" value="Genomic_DNA"/>
</dbReference>
<name>A0A8H7SWY1_9FUNG</name>
<keyword evidence="2" id="KW-1185">Reference proteome</keyword>
<sequence length="172" mass="19618">MKKFNYAELKNLTDIVREKWDLSSYLDDRELLVESNSPSMTWPTLSHFRSHLSWRSLHVGFSPGYTPPTTVKLKETDPNLIQRSSQILEFNNNNPDNSTQFLASACVMEDEALFGDIPTLCSNDIMFGTNAKILDDEMVLQEFEWITQLPFSPPLSPSDSIVPVDDFVLFPP</sequence>
<evidence type="ECO:0000313" key="2">
    <source>
        <dbReference type="Proteomes" id="UP000613177"/>
    </source>
</evidence>
<gene>
    <name evidence="1" type="ORF">INT48_001832</name>
</gene>
<proteinExistence type="predicted"/>
<accession>A0A8H7SWY1</accession>